<dbReference type="STRING" id="1088818.A0A2I0B789"/>
<accession>A0A2I0B789</accession>
<dbReference type="PANTHER" id="PTHR32094:SF5">
    <property type="entry name" value="FANCONI ANEMIA GROUP E PROTEIN"/>
    <property type="match status" value="1"/>
</dbReference>
<dbReference type="PANTHER" id="PTHR32094">
    <property type="entry name" value="FANCONI ANEMIA GROUP E PROTEIN"/>
    <property type="match status" value="1"/>
</dbReference>
<dbReference type="Gene3D" id="1.25.40.480">
    <property type="match status" value="1"/>
</dbReference>
<gene>
    <name evidence="1" type="ORF">AXF42_Ash005550</name>
</gene>
<reference evidence="1 2" key="1">
    <citation type="journal article" date="2017" name="Nature">
        <title>The Apostasia genome and the evolution of orchids.</title>
        <authorList>
            <person name="Zhang G.Q."/>
            <person name="Liu K.W."/>
            <person name="Li Z."/>
            <person name="Lohaus R."/>
            <person name="Hsiao Y.Y."/>
            <person name="Niu S.C."/>
            <person name="Wang J.Y."/>
            <person name="Lin Y.C."/>
            <person name="Xu Q."/>
            <person name="Chen L.J."/>
            <person name="Yoshida K."/>
            <person name="Fujiwara S."/>
            <person name="Wang Z.W."/>
            <person name="Zhang Y.Q."/>
            <person name="Mitsuda N."/>
            <person name="Wang M."/>
            <person name="Liu G.H."/>
            <person name="Pecoraro L."/>
            <person name="Huang H.X."/>
            <person name="Xiao X.J."/>
            <person name="Lin M."/>
            <person name="Wu X.Y."/>
            <person name="Wu W.L."/>
            <person name="Chen Y.Y."/>
            <person name="Chang S.B."/>
            <person name="Sakamoto S."/>
            <person name="Ohme-Takagi M."/>
            <person name="Yagi M."/>
            <person name="Zeng S.J."/>
            <person name="Shen C.Y."/>
            <person name="Yeh C.M."/>
            <person name="Luo Y.B."/>
            <person name="Tsai W.C."/>
            <person name="Van de Peer Y."/>
            <person name="Liu Z.J."/>
        </authorList>
    </citation>
    <scope>NUCLEOTIDE SEQUENCE [LARGE SCALE GENOMIC DNA]</scope>
    <source>
        <strain evidence="2">cv. Shenzhen</strain>
        <tissue evidence="1">Stem</tissue>
    </source>
</reference>
<protein>
    <submittedName>
        <fullName evidence="1">Uncharacterized protein</fullName>
    </submittedName>
</protein>
<proteinExistence type="predicted"/>
<sequence length="510" mass="57258">MEGEGRRRRMERWLPLFQILLHSPSPEGEASFWLQQHHHLRQTDSPAAPSLSTSAFLSLLLSPASFVLPLSSASSSSSTQKPRIWMQTLPFAVQCRILSLLSSESPRFCPRRLRFLAAHILDSDLPSSSDHPAFWVRRAARDLFDVLPRPVPDSAIADEEEEQNPHEDEFDSFPHWLEDAAKTTTPLLPWLPLPSIPSTKSAGKSHVYRSKEPVTINVNANLFSESESCEAPPRPLPSQAREKAAAVNAKLLASDLPSEAKRLADEIRQLCLESGSGNELMVLDYVKPWEVNDENLSVLLLHLVIDTDFFSKNWPAYVLCSTVLPKLLSLRTPASRALLSSTISFCMQHQTAAVDAILFPLILHKEGVNGSMCDVLMRIVKECLHPVHVSAFCQRLLCGEGNYRRIICLSCHQELISDEVVWTDSLFNLFQHILNQDVYITSDTAERLAAVILVMASKFSKSLKFSNFLLSFVMKCNYAVKDHFVQLRDAAEKTNTFMTKSILSKLSSYC</sequence>
<dbReference type="EMBL" id="KZ451908">
    <property type="protein sequence ID" value="PKA63655.1"/>
    <property type="molecule type" value="Genomic_DNA"/>
</dbReference>
<dbReference type="GO" id="GO:0036297">
    <property type="term" value="P:interstrand cross-link repair"/>
    <property type="evidence" value="ECO:0007669"/>
    <property type="project" value="InterPro"/>
</dbReference>
<organism evidence="1 2">
    <name type="scientific">Apostasia shenzhenica</name>
    <dbReference type="NCBI Taxonomy" id="1088818"/>
    <lineage>
        <taxon>Eukaryota</taxon>
        <taxon>Viridiplantae</taxon>
        <taxon>Streptophyta</taxon>
        <taxon>Embryophyta</taxon>
        <taxon>Tracheophyta</taxon>
        <taxon>Spermatophyta</taxon>
        <taxon>Magnoliopsida</taxon>
        <taxon>Liliopsida</taxon>
        <taxon>Asparagales</taxon>
        <taxon>Orchidaceae</taxon>
        <taxon>Apostasioideae</taxon>
        <taxon>Apostasia</taxon>
    </lineage>
</organism>
<dbReference type="GO" id="GO:0043240">
    <property type="term" value="C:Fanconi anaemia nuclear complex"/>
    <property type="evidence" value="ECO:0007669"/>
    <property type="project" value="InterPro"/>
</dbReference>
<dbReference type="Proteomes" id="UP000236161">
    <property type="component" value="Unassembled WGS sequence"/>
</dbReference>
<dbReference type="OrthoDB" id="2449818at2759"/>
<name>A0A2I0B789_9ASPA</name>
<evidence type="ECO:0000313" key="2">
    <source>
        <dbReference type="Proteomes" id="UP000236161"/>
    </source>
</evidence>
<dbReference type="AlphaFoldDB" id="A0A2I0B789"/>
<keyword evidence="2" id="KW-1185">Reference proteome</keyword>
<dbReference type="InterPro" id="IPR039685">
    <property type="entry name" value="FANCE"/>
</dbReference>
<evidence type="ECO:0000313" key="1">
    <source>
        <dbReference type="EMBL" id="PKA63655.1"/>
    </source>
</evidence>